<comment type="caution">
    <text evidence="1">The sequence shown here is derived from an EMBL/GenBank/DDBJ whole genome shotgun (WGS) entry which is preliminary data.</text>
</comment>
<accession>A0ABP7PFM4</accession>
<name>A0ABP7PFM4_9SPHI</name>
<evidence type="ECO:0000313" key="1">
    <source>
        <dbReference type="EMBL" id="GAA3964857.1"/>
    </source>
</evidence>
<gene>
    <name evidence="1" type="ORF">GCM10022246_17480</name>
</gene>
<keyword evidence="2" id="KW-1185">Reference proteome</keyword>
<dbReference type="EMBL" id="BAABAK010000009">
    <property type="protein sequence ID" value="GAA3964857.1"/>
    <property type="molecule type" value="Genomic_DNA"/>
</dbReference>
<proteinExistence type="predicted"/>
<protein>
    <submittedName>
        <fullName evidence="1">Uncharacterized protein</fullName>
    </submittedName>
</protein>
<sequence length="101" mass="11477">MATFKDGILGGFFGKVGPVVGLQLGDKLVMRALPRRTKPFTNKELENQRKFRLVQNYLSPFLDLLKIGFNNYYTKTGGFRAALSYTRKEALKHDDSGIYID</sequence>
<evidence type="ECO:0000313" key="2">
    <source>
        <dbReference type="Proteomes" id="UP001501081"/>
    </source>
</evidence>
<reference evidence="2" key="1">
    <citation type="journal article" date="2019" name="Int. J. Syst. Evol. Microbiol.">
        <title>The Global Catalogue of Microorganisms (GCM) 10K type strain sequencing project: providing services to taxonomists for standard genome sequencing and annotation.</title>
        <authorList>
            <consortium name="The Broad Institute Genomics Platform"/>
            <consortium name="The Broad Institute Genome Sequencing Center for Infectious Disease"/>
            <person name="Wu L."/>
            <person name="Ma J."/>
        </authorList>
    </citation>
    <scope>NUCLEOTIDE SEQUENCE [LARGE SCALE GENOMIC DNA]</scope>
    <source>
        <strain evidence="2">JCM 17338</strain>
    </source>
</reference>
<dbReference type="InterPro" id="IPR046233">
    <property type="entry name" value="DUF6266"/>
</dbReference>
<organism evidence="1 2">
    <name type="scientific">Pedobacter ginsengiterrae</name>
    <dbReference type="NCBI Taxonomy" id="871696"/>
    <lineage>
        <taxon>Bacteria</taxon>
        <taxon>Pseudomonadati</taxon>
        <taxon>Bacteroidota</taxon>
        <taxon>Sphingobacteriia</taxon>
        <taxon>Sphingobacteriales</taxon>
        <taxon>Sphingobacteriaceae</taxon>
        <taxon>Pedobacter</taxon>
    </lineage>
</organism>
<dbReference type="Proteomes" id="UP001501081">
    <property type="component" value="Unassembled WGS sequence"/>
</dbReference>
<dbReference type="Pfam" id="PF19781">
    <property type="entry name" value="DUF6266"/>
    <property type="match status" value="1"/>
</dbReference>